<protein>
    <submittedName>
        <fullName evidence="1">Uncharacterized protein</fullName>
    </submittedName>
</protein>
<sequence length="74" mass="8202">MPRLYTIPPKISTGAVLKNEAWKIIGDLVKNENVEDAARILDTIQHVWEAVEGAREGRISVTAAHSELKFLCST</sequence>
<name>A0A0F9UJF1_9ZZZZ</name>
<evidence type="ECO:0000313" key="1">
    <source>
        <dbReference type="EMBL" id="KKN61336.1"/>
    </source>
</evidence>
<dbReference type="AlphaFoldDB" id="A0A0F9UJF1"/>
<gene>
    <name evidence="1" type="ORF">LCGC14_0522680</name>
</gene>
<comment type="caution">
    <text evidence="1">The sequence shown here is derived from an EMBL/GenBank/DDBJ whole genome shotgun (WGS) entry which is preliminary data.</text>
</comment>
<organism evidence="1">
    <name type="scientific">marine sediment metagenome</name>
    <dbReference type="NCBI Taxonomy" id="412755"/>
    <lineage>
        <taxon>unclassified sequences</taxon>
        <taxon>metagenomes</taxon>
        <taxon>ecological metagenomes</taxon>
    </lineage>
</organism>
<accession>A0A0F9UJF1</accession>
<proteinExistence type="predicted"/>
<reference evidence="1" key="1">
    <citation type="journal article" date="2015" name="Nature">
        <title>Complex archaea that bridge the gap between prokaryotes and eukaryotes.</title>
        <authorList>
            <person name="Spang A."/>
            <person name="Saw J.H."/>
            <person name="Jorgensen S.L."/>
            <person name="Zaremba-Niedzwiedzka K."/>
            <person name="Martijn J."/>
            <person name="Lind A.E."/>
            <person name="van Eijk R."/>
            <person name="Schleper C."/>
            <person name="Guy L."/>
            <person name="Ettema T.J."/>
        </authorList>
    </citation>
    <scope>NUCLEOTIDE SEQUENCE</scope>
</reference>
<dbReference type="EMBL" id="LAZR01000661">
    <property type="protein sequence ID" value="KKN61336.1"/>
    <property type="molecule type" value="Genomic_DNA"/>
</dbReference>